<dbReference type="Pfam" id="PF07714">
    <property type="entry name" value="PK_Tyr_Ser-Thr"/>
    <property type="match status" value="1"/>
</dbReference>
<evidence type="ECO:0000256" key="21">
    <source>
        <dbReference type="PIRSR" id="PIRSR000615-2"/>
    </source>
</evidence>
<dbReference type="FunCoup" id="R7TUN2">
    <property type="interactions" value="130"/>
</dbReference>
<keyword evidence="4" id="KW-0808">Transferase</keyword>
<evidence type="ECO:0000256" key="26">
    <source>
        <dbReference type="SAM" id="Phobius"/>
    </source>
</evidence>
<dbReference type="InterPro" id="IPR036179">
    <property type="entry name" value="Ig-like_dom_sf"/>
</dbReference>
<dbReference type="EMBL" id="KB308570">
    <property type="protein sequence ID" value="ELT97384.1"/>
    <property type="molecule type" value="Genomic_DNA"/>
</dbReference>
<organism evidence="28">
    <name type="scientific">Capitella teleta</name>
    <name type="common">Polychaete worm</name>
    <dbReference type="NCBI Taxonomy" id="283909"/>
    <lineage>
        <taxon>Eukaryota</taxon>
        <taxon>Metazoa</taxon>
        <taxon>Spiralia</taxon>
        <taxon>Lophotrochozoa</taxon>
        <taxon>Annelida</taxon>
        <taxon>Polychaeta</taxon>
        <taxon>Sedentaria</taxon>
        <taxon>Scolecida</taxon>
        <taxon>Capitellidae</taxon>
        <taxon>Capitella</taxon>
    </lineage>
</organism>
<keyword evidence="15" id="KW-0675">Receptor</keyword>
<evidence type="ECO:0000256" key="14">
    <source>
        <dbReference type="ARBA" id="ARBA00023157"/>
    </source>
</evidence>
<protein>
    <recommendedName>
        <fullName evidence="2">receptor protein-tyrosine kinase</fullName>
        <ecNumber evidence="2">2.7.10.1</ecNumber>
    </recommendedName>
</protein>
<dbReference type="PROSITE" id="PS50011">
    <property type="entry name" value="PROTEIN_KINASE_DOM"/>
    <property type="match status" value="1"/>
</dbReference>
<keyword evidence="22" id="KW-0460">Magnesium</keyword>
<keyword evidence="8 21" id="KW-0547">Nucleotide-binding</keyword>
<name>R7TUN2_CAPTE</name>
<keyword evidence="30" id="KW-1185">Reference proteome</keyword>
<feature type="domain" description="Protein kinase" evidence="27">
    <location>
        <begin position="167"/>
        <end position="449"/>
    </location>
</feature>
<feature type="site" description="Important for interaction with phosphotyrosine-binding proteins" evidence="23">
    <location>
        <position position="457"/>
    </location>
</feature>
<feature type="binding site" evidence="22">
    <location>
        <position position="319"/>
    </location>
    <ligand>
        <name>Mg(2+)</name>
        <dbReference type="ChEBI" id="CHEBI:18420"/>
    </ligand>
</feature>
<keyword evidence="12 26" id="KW-0472">Membrane</keyword>
<dbReference type="PRINTS" id="PR00109">
    <property type="entry name" value="TYRKINASE"/>
</dbReference>
<keyword evidence="3" id="KW-0597">Phosphoprotein</keyword>
<dbReference type="InterPro" id="IPR013783">
    <property type="entry name" value="Ig-like_fold"/>
</dbReference>
<comment type="function">
    <text evidence="19">Receptor for basic fibroblast growth factor.</text>
</comment>
<dbReference type="Gene3D" id="3.30.200.20">
    <property type="entry name" value="Phosphorylase Kinase, domain 1"/>
    <property type="match status" value="1"/>
</dbReference>
<keyword evidence="22" id="KW-0479">Metal-binding</keyword>
<dbReference type="GO" id="GO:0004714">
    <property type="term" value="F:transmembrane receptor protein tyrosine kinase activity"/>
    <property type="evidence" value="ECO:0007669"/>
    <property type="project" value="UniProtKB-EC"/>
</dbReference>
<evidence type="ECO:0000256" key="22">
    <source>
        <dbReference type="PIRSR" id="PIRSR000615-3"/>
    </source>
</evidence>
<dbReference type="InterPro" id="IPR020635">
    <property type="entry name" value="Tyr_kinase_cat_dom"/>
</dbReference>
<evidence type="ECO:0000256" key="17">
    <source>
        <dbReference type="ARBA" id="ARBA00023319"/>
    </source>
</evidence>
<feature type="binding site" evidence="22">
    <location>
        <position position="332"/>
    </location>
    <ligand>
        <name>Mg(2+)</name>
        <dbReference type="ChEBI" id="CHEBI:18420"/>
    </ligand>
</feature>
<feature type="binding site" evidence="24">
    <location>
        <position position="203"/>
    </location>
    <ligand>
        <name>ATP</name>
        <dbReference type="ChEBI" id="CHEBI:30616"/>
    </ligand>
</feature>
<keyword evidence="9" id="KW-0418">Kinase</keyword>
<dbReference type="InterPro" id="IPR001245">
    <property type="entry name" value="Ser-Thr/Tyr_kinase_cat_dom"/>
</dbReference>
<dbReference type="GO" id="GO:0046872">
    <property type="term" value="F:metal ion binding"/>
    <property type="evidence" value="ECO:0007669"/>
    <property type="project" value="UniProtKB-KW"/>
</dbReference>
<dbReference type="PROSITE" id="PS00107">
    <property type="entry name" value="PROTEIN_KINASE_ATP"/>
    <property type="match status" value="1"/>
</dbReference>
<evidence type="ECO:0000256" key="3">
    <source>
        <dbReference type="ARBA" id="ARBA00022553"/>
    </source>
</evidence>
<dbReference type="OrthoDB" id="5984265at2759"/>
<evidence type="ECO:0000256" key="10">
    <source>
        <dbReference type="ARBA" id="ARBA00022840"/>
    </source>
</evidence>
<feature type="binding site" evidence="21">
    <location>
        <position position="318"/>
    </location>
    <ligand>
        <name>ATP</name>
        <dbReference type="ChEBI" id="CHEBI:30616"/>
    </ligand>
</feature>
<dbReference type="FunFam" id="3.30.200.20:FF:000593">
    <property type="entry name" value="Predicted protein"/>
    <property type="match status" value="1"/>
</dbReference>
<evidence type="ECO:0000256" key="12">
    <source>
        <dbReference type="ARBA" id="ARBA00023136"/>
    </source>
</evidence>
<dbReference type="InterPro" id="IPR008266">
    <property type="entry name" value="Tyr_kinase_AS"/>
</dbReference>
<comment type="subcellular location">
    <subcellularLocation>
        <location evidence="1">Membrane</location>
        <topology evidence="1">Single-pass membrane protein</topology>
    </subcellularLocation>
</comment>
<evidence type="ECO:0000256" key="8">
    <source>
        <dbReference type="ARBA" id="ARBA00022741"/>
    </source>
</evidence>
<feature type="compositionally biased region" description="Low complexity" evidence="25">
    <location>
        <begin position="484"/>
        <end position="505"/>
    </location>
</feature>
<dbReference type="InterPro" id="IPR011009">
    <property type="entry name" value="Kinase-like_dom_sf"/>
</dbReference>
<dbReference type="STRING" id="283909.R7TUN2"/>
<dbReference type="InterPro" id="IPR017441">
    <property type="entry name" value="Protein_kinase_ATP_BS"/>
</dbReference>
<reference evidence="29" key="3">
    <citation type="submission" date="2015-06" db="UniProtKB">
        <authorList>
            <consortium name="EnsemblMetazoa"/>
        </authorList>
    </citation>
    <scope>IDENTIFICATION</scope>
</reference>
<dbReference type="SUPFAM" id="SSF48726">
    <property type="entry name" value="Immunoglobulin"/>
    <property type="match status" value="1"/>
</dbReference>
<dbReference type="GO" id="GO:0007169">
    <property type="term" value="P:cell surface receptor protein tyrosine kinase signaling pathway"/>
    <property type="evidence" value="ECO:0007669"/>
    <property type="project" value="TreeGrafter"/>
</dbReference>
<evidence type="ECO:0000256" key="15">
    <source>
        <dbReference type="ARBA" id="ARBA00023170"/>
    </source>
</evidence>
<keyword evidence="16" id="KW-0325">Glycoprotein</keyword>
<feature type="binding site" evidence="21">
    <location>
        <begin position="174"/>
        <end position="181"/>
    </location>
    <ligand>
        <name>ATP</name>
        <dbReference type="ChEBI" id="CHEBI:30616"/>
    </ligand>
</feature>
<dbReference type="SMART" id="SM00219">
    <property type="entry name" value="TyrKc"/>
    <property type="match status" value="1"/>
</dbReference>
<reference evidence="28 30" key="2">
    <citation type="journal article" date="2013" name="Nature">
        <title>Insights into bilaterian evolution from three spiralian genomes.</title>
        <authorList>
            <person name="Simakov O."/>
            <person name="Marletaz F."/>
            <person name="Cho S.J."/>
            <person name="Edsinger-Gonzales E."/>
            <person name="Havlak P."/>
            <person name="Hellsten U."/>
            <person name="Kuo D.H."/>
            <person name="Larsson T."/>
            <person name="Lv J."/>
            <person name="Arendt D."/>
            <person name="Savage R."/>
            <person name="Osoegawa K."/>
            <person name="de Jong P."/>
            <person name="Grimwood J."/>
            <person name="Chapman J.A."/>
            <person name="Shapiro H."/>
            <person name="Aerts A."/>
            <person name="Otillar R.P."/>
            <person name="Terry A.Y."/>
            <person name="Boore J.L."/>
            <person name="Grigoriev I.V."/>
            <person name="Lindberg D.R."/>
            <person name="Seaver E.C."/>
            <person name="Weisblat D.A."/>
            <person name="Putnam N.H."/>
            <person name="Rokhsar D.S."/>
        </authorList>
    </citation>
    <scope>NUCLEOTIDE SEQUENCE</scope>
    <source>
        <strain evidence="28 30">I ESC-2004</strain>
    </source>
</reference>
<keyword evidence="6" id="KW-0732">Signal</keyword>
<dbReference type="HOGENOM" id="CLU_000288_74_0_1"/>
<feature type="binding site" evidence="21">
    <location>
        <position position="202"/>
    </location>
    <ligand>
        <name>ATP</name>
        <dbReference type="ChEBI" id="CHEBI:30616"/>
    </ligand>
</feature>
<evidence type="ECO:0000256" key="19">
    <source>
        <dbReference type="ARBA" id="ARBA00056965"/>
    </source>
</evidence>
<dbReference type="Gene3D" id="2.60.40.10">
    <property type="entry name" value="Immunoglobulins"/>
    <property type="match status" value="1"/>
</dbReference>
<evidence type="ECO:0000256" key="1">
    <source>
        <dbReference type="ARBA" id="ARBA00004167"/>
    </source>
</evidence>
<dbReference type="FunFam" id="1.10.510.10:FF:000007">
    <property type="entry name" value="Fibroblast growth factor receptor"/>
    <property type="match status" value="1"/>
</dbReference>
<comment type="catalytic activity">
    <reaction evidence="18">
        <text>L-tyrosyl-[protein] + ATP = O-phospho-L-tyrosyl-[protein] + ADP + H(+)</text>
        <dbReference type="Rhea" id="RHEA:10596"/>
        <dbReference type="Rhea" id="RHEA-COMP:10136"/>
        <dbReference type="Rhea" id="RHEA-COMP:20101"/>
        <dbReference type="ChEBI" id="CHEBI:15378"/>
        <dbReference type="ChEBI" id="CHEBI:30616"/>
        <dbReference type="ChEBI" id="CHEBI:46858"/>
        <dbReference type="ChEBI" id="CHEBI:61978"/>
        <dbReference type="ChEBI" id="CHEBI:456216"/>
        <dbReference type="EC" id="2.7.10.1"/>
    </reaction>
</comment>
<reference evidence="30" key="1">
    <citation type="submission" date="2012-12" db="EMBL/GenBank/DDBJ databases">
        <authorList>
            <person name="Hellsten U."/>
            <person name="Grimwood J."/>
            <person name="Chapman J.A."/>
            <person name="Shapiro H."/>
            <person name="Aerts A."/>
            <person name="Otillar R.P."/>
            <person name="Terry A.Y."/>
            <person name="Boore J.L."/>
            <person name="Simakov O."/>
            <person name="Marletaz F."/>
            <person name="Cho S.-J."/>
            <person name="Edsinger-Gonzales E."/>
            <person name="Havlak P."/>
            <person name="Kuo D.-H."/>
            <person name="Larsson T."/>
            <person name="Lv J."/>
            <person name="Arendt D."/>
            <person name="Savage R."/>
            <person name="Osoegawa K."/>
            <person name="de Jong P."/>
            <person name="Lindberg D.R."/>
            <person name="Seaver E.C."/>
            <person name="Weisblat D.A."/>
            <person name="Putnam N.H."/>
            <person name="Grigoriev I.V."/>
            <person name="Rokhsar D.S."/>
        </authorList>
    </citation>
    <scope>NUCLEOTIDE SEQUENCE</scope>
    <source>
        <strain evidence="30">I ESC-2004</strain>
    </source>
</reference>
<dbReference type="GO" id="GO:0043235">
    <property type="term" value="C:receptor complex"/>
    <property type="evidence" value="ECO:0007669"/>
    <property type="project" value="TreeGrafter"/>
</dbReference>
<evidence type="ECO:0000256" key="9">
    <source>
        <dbReference type="ARBA" id="ARBA00022777"/>
    </source>
</evidence>
<evidence type="ECO:0000256" key="16">
    <source>
        <dbReference type="ARBA" id="ARBA00023180"/>
    </source>
</evidence>
<evidence type="ECO:0000256" key="13">
    <source>
        <dbReference type="ARBA" id="ARBA00023137"/>
    </source>
</evidence>
<dbReference type="Proteomes" id="UP000014760">
    <property type="component" value="Unassembled WGS sequence"/>
</dbReference>
<dbReference type="EnsemblMetazoa" id="CapteT220531">
    <property type="protein sequence ID" value="CapteP220531"/>
    <property type="gene ID" value="CapteG220531"/>
</dbReference>
<accession>R7TUN2</accession>
<dbReference type="SUPFAM" id="SSF56112">
    <property type="entry name" value="Protein kinase-like (PK-like)"/>
    <property type="match status" value="1"/>
</dbReference>
<evidence type="ECO:0000256" key="11">
    <source>
        <dbReference type="ARBA" id="ARBA00022989"/>
    </source>
</evidence>
<evidence type="ECO:0000256" key="5">
    <source>
        <dbReference type="ARBA" id="ARBA00022692"/>
    </source>
</evidence>
<dbReference type="InterPro" id="IPR050122">
    <property type="entry name" value="RTK"/>
</dbReference>
<dbReference type="EC" id="2.7.10.1" evidence="2"/>
<dbReference type="AlphaFoldDB" id="R7TUN2"/>
<dbReference type="GO" id="GO:0005886">
    <property type="term" value="C:plasma membrane"/>
    <property type="evidence" value="ECO:0007669"/>
    <property type="project" value="TreeGrafter"/>
</dbReference>
<gene>
    <name evidence="28" type="ORF">CAPTEDRAFT_220531</name>
</gene>
<dbReference type="OMA" id="GPHSHEY"/>
<proteinExistence type="predicted"/>
<evidence type="ECO:0000313" key="29">
    <source>
        <dbReference type="EnsemblMetazoa" id="CapteP220531"/>
    </source>
</evidence>
<evidence type="ECO:0000256" key="24">
    <source>
        <dbReference type="PROSITE-ProRule" id="PRU10141"/>
    </source>
</evidence>
<feature type="active site" description="Proton acceptor" evidence="20">
    <location>
        <position position="314"/>
    </location>
</feature>
<dbReference type="Gene3D" id="1.10.510.10">
    <property type="entry name" value="Transferase(Phosphotransferase) domain 1"/>
    <property type="match status" value="1"/>
</dbReference>
<feature type="region of interest" description="Disordered" evidence="25">
    <location>
        <begin position="482"/>
        <end position="505"/>
    </location>
</feature>
<dbReference type="InterPro" id="IPR000719">
    <property type="entry name" value="Prot_kinase_dom"/>
</dbReference>
<evidence type="ECO:0000256" key="2">
    <source>
        <dbReference type="ARBA" id="ARBA00011902"/>
    </source>
</evidence>
<keyword evidence="14" id="KW-1015">Disulfide bond</keyword>
<evidence type="ECO:0000256" key="4">
    <source>
        <dbReference type="ARBA" id="ARBA00022679"/>
    </source>
</evidence>
<dbReference type="PROSITE" id="PS00109">
    <property type="entry name" value="PROTEIN_KINASE_TYR"/>
    <property type="match status" value="1"/>
</dbReference>
<dbReference type="PANTHER" id="PTHR24416:SF550">
    <property type="entry name" value="FIBROBLAST GROWTH FACTOR RECEPTOR HOMOLOG 1-RELATED"/>
    <property type="match status" value="1"/>
</dbReference>
<dbReference type="EMBL" id="AMQN01010924">
    <property type="status" value="NOT_ANNOTATED_CDS"/>
    <property type="molecule type" value="Genomic_DNA"/>
</dbReference>
<keyword evidence="7" id="KW-0677">Repeat</keyword>
<dbReference type="GO" id="GO:0005524">
    <property type="term" value="F:ATP binding"/>
    <property type="evidence" value="ECO:0007669"/>
    <property type="project" value="UniProtKB-UniRule"/>
</dbReference>
<evidence type="ECO:0000256" key="23">
    <source>
        <dbReference type="PIRSR" id="PIRSR000615-4"/>
    </source>
</evidence>
<evidence type="ECO:0000313" key="30">
    <source>
        <dbReference type="Proteomes" id="UP000014760"/>
    </source>
</evidence>
<keyword evidence="5 26" id="KW-0812">Transmembrane</keyword>
<evidence type="ECO:0000256" key="6">
    <source>
        <dbReference type="ARBA" id="ARBA00022729"/>
    </source>
</evidence>
<keyword evidence="13" id="KW-0829">Tyrosine-protein kinase</keyword>
<keyword evidence="11 26" id="KW-1133">Transmembrane helix</keyword>
<dbReference type="PIRSF" id="PIRSF000615">
    <property type="entry name" value="TyrPK_CSF1-R"/>
    <property type="match status" value="1"/>
</dbReference>
<evidence type="ECO:0000256" key="18">
    <source>
        <dbReference type="ARBA" id="ARBA00051243"/>
    </source>
</evidence>
<keyword evidence="17" id="KW-0393">Immunoglobulin domain</keyword>
<sequence>MAQTLSSQRILARSSIPHQQVPICAILFCVQTKNQPDPEVLLIENVQYNHSGWYTCFVGNSFGDDHTSAWLTVVPEATVASNHQSTIVAIVIGCCCFLVLAFVVLTGFCVYRRKLLQETPAKRKEPLIRVMPQVRIEGGNRRVMSDISLSEYEIPLDEEWEFPRDKLKIGEPLGEGAFGVVIAAEATGITGDKQRTITVAVKKLKCDATDRELADLVQEMEMMKIIGRHRNIINLLGCCTQSGPLFVIVEFAPHGNLRDFLKSRRLDLPPGCNTGLVRRPNHNKSLSFRDLVSFGYQVARGMEYLASRMCIHRDLAARNVLVGDEYIVKIADFGLTRNIPSQDYYRKTTDGRLPVKWMAPEALFDRKYTVKSDVWSYGVLLWEIFSLGGNPYPSVPVEMLFDLLRDGHRMERPLHSSLEIYNLMLECWHENPGQRPSFTDLKDDLDRILALSVAEDYLDLDPLVGILQIPLDLGVDSPTISNHTTDSQYSTMTTSSTASSHHGDH</sequence>
<evidence type="ECO:0000256" key="20">
    <source>
        <dbReference type="PIRSR" id="PIRSR000615-1"/>
    </source>
</evidence>
<keyword evidence="10 21" id="KW-0067">ATP-binding</keyword>
<evidence type="ECO:0000313" key="28">
    <source>
        <dbReference type="EMBL" id="ELT97384.1"/>
    </source>
</evidence>
<evidence type="ECO:0000259" key="27">
    <source>
        <dbReference type="PROSITE" id="PS50011"/>
    </source>
</evidence>
<evidence type="ECO:0000256" key="25">
    <source>
        <dbReference type="SAM" id="MobiDB-lite"/>
    </source>
</evidence>
<feature type="transmembrane region" description="Helical" evidence="26">
    <location>
        <begin position="87"/>
        <end position="111"/>
    </location>
</feature>
<evidence type="ECO:0000256" key="7">
    <source>
        <dbReference type="ARBA" id="ARBA00022737"/>
    </source>
</evidence>
<dbReference type="PANTHER" id="PTHR24416">
    <property type="entry name" value="TYROSINE-PROTEIN KINASE RECEPTOR"/>
    <property type="match status" value="1"/>
</dbReference>